<accession>A0A0F9LGG7</accession>
<protein>
    <submittedName>
        <fullName evidence="1">Uncharacterized protein</fullName>
    </submittedName>
</protein>
<organism evidence="1">
    <name type="scientific">marine sediment metagenome</name>
    <dbReference type="NCBI Taxonomy" id="412755"/>
    <lineage>
        <taxon>unclassified sequences</taxon>
        <taxon>metagenomes</taxon>
        <taxon>ecological metagenomes</taxon>
    </lineage>
</organism>
<gene>
    <name evidence="1" type="ORF">LCGC14_1512830</name>
</gene>
<proteinExistence type="predicted"/>
<sequence length="297" mass="31825">MAYNSPSCVAVLKNTGLSNCKDELLYDAMLVWTTNAFQFASEADAEDESKWIDGINLGTVFPHPIFDEVEPALEDDVEQETGIGASLFVREGKYGGLGRAITALCNLANLRTFNEVTGRAFIITGNGKVYGTSPDGVIFRGFSLSEFHIGMLGGSDGSTKRMVPFEYQFKLPTEMADFPAVPQLTWDPLTQLVGVVDVVVAEVGSSTDALVVLSVIRTCDNEVVTGLVETDFTILASDGSTEMIQAGLFTDNADGTYSFVFTTPVLPADTYTANLKTPTAQTTGQIESTGVVTFVIS</sequence>
<dbReference type="AlphaFoldDB" id="A0A0F9LGG7"/>
<comment type="caution">
    <text evidence="1">The sequence shown here is derived from an EMBL/GenBank/DDBJ whole genome shotgun (WGS) entry which is preliminary data.</text>
</comment>
<reference evidence="1" key="1">
    <citation type="journal article" date="2015" name="Nature">
        <title>Complex archaea that bridge the gap between prokaryotes and eukaryotes.</title>
        <authorList>
            <person name="Spang A."/>
            <person name="Saw J.H."/>
            <person name="Jorgensen S.L."/>
            <person name="Zaremba-Niedzwiedzka K."/>
            <person name="Martijn J."/>
            <person name="Lind A.E."/>
            <person name="van Eijk R."/>
            <person name="Schleper C."/>
            <person name="Guy L."/>
            <person name="Ettema T.J."/>
        </authorList>
    </citation>
    <scope>NUCLEOTIDE SEQUENCE</scope>
</reference>
<name>A0A0F9LGG7_9ZZZZ</name>
<evidence type="ECO:0000313" key="1">
    <source>
        <dbReference type="EMBL" id="KKM63305.1"/>
    </source>
</evidence>
<dbReference type="EMBL" id="LAZR01011124">
    <property type="protein sequence ID" value="KKM63305.1"/>
    <property type="molecule type" value="Genomic_DNA"/>
</dbReference>